<evidence type="ECO:0000313" key="2">
    <source>
        <dbReference type="EMBL" id="AUX33166.1"/>
    </source>
</evidence>
<sequence>MKITPTWIATFETNVQTIILNAWDETASDLIWDRFMDVKTSGTRRELFFWLIESAGIEMQGQGGNARYDDIAATYLEIENDDSGKNLELTVNEIEDNQMASPMLRGMPALDYAANWARQMGSSAAYWPQKSLFTRLIANGLTEAGYDGVPFFSQAHPINVANEGAGTFSNLLTGASSGSYPGACPIDVTNAPTLDVAHTNLARAVAYIQGLRGPHGETRRLKVKYLLAGEDLRKRSAEILTTRYFGTGQGSTENVISTYGIEPVIAPEHNEIGVYYLACQWAKGSGGPFVFQNRKPYQLNTFTAYTDVQLAHRDSYEWKFKGRNGVSYGHPYLFFRVQPT</sequence>
<organism evidence="3 4">
    <name type="scientific">Sorangium cellulosum</name>
    <name type="common">Polyangium cellulosum</name>
    <dbReference type="NCBI Taxonomy" id="56"/>
    <lineage>
        <taxon>Bacteria</taxon>
        <taxon>Pseudomonadati</taxon>
        <taxon>Myxococcota</taxon>
        <taxon>Polyangia</taxon>
        <taxon>Polyangiales</taxon>
        <taxon>Polyangiaceae</taxon>
        <taxon>Sorangium</taxon>
    </lineage>
</organism>
<dbReference type="InterPro" id="IPR018774">
    <property type="entry name" value="Phage_Mu_GpT"/>
</dbReference>
<name>A0A4P2QUJ6_SORCE</name>
<proteinExistence type="predicted"/>
<accession>A0A4P2QUJ6</accession>
<gene>
    <name evidence="2" type="ORF">SOCE836_053200</name>
    <name evidence="3" type="ORF">SOCE836_053770</name>
</gene>
<dbReference type="RefSeq" id="WP_129576633.1">
    <property type="nucleotide sequence ID" value="NZ_CP012672.1"/>
</dbReference>
<evidence type="ECO:0000313" key="3">
    <source>
        <dbReference type="EMBL" id="AUX33223.1"/>
    </source>
</evidence>
<dbReference type="Pfam" id="PF10124">
    <property type="entry name" value="Mu-like_gpT"/>
    <property type="match status" value="1"/>
</dbReference>
<protein>
    <recommendedName>
        <fullName evidence="1">Bacteriophage Mu GpT domain-containing protein</fullName>
    </recommendedName>
</protein>
<evidence type="ECO:0000313" key="4">
    <source>
        <dbReference type="Proteomes" id="UP000295497"/>
    </source>
</evidence>
<reference evidence="3 4" key="1">
    <citation type="submission" date="2015-09" db="EMBL/GenBank/DDBJ databases">
        <title>Sorangium comparison.</title>
        <authorList>
            <person name="Zaburannyi N."/>
            <person name="Bunk B."/>
            <person name="Overmann J."/>
            <person name="Mueller R."/>
        </authorList>
    </citation>
    <scope>NUCLEOTIDE SEQUENCE [LARGE SCALE GENOMIC DNA]</scope>
    <source>
        <strain evidence="3 4">So ce836</strain>
    </source>
</reference>
<dbReference type="EMBL" id="CP012672">
    <property type="protein sequence ID" value="AUX33166.1"/>
    <property type="molecule type" value="Genomic_DNA"/>
</dbReference>
<evidence type="ECO:0000259" key="1">
    <source>
        <dbReference type="Pfam" id="PF10124"/>
    </source>
</evidence>
<dbReference type="Proteomes" id="UP000295497">
    <property type="component" value="Chromosome"/>
</dbReference>
<dbReference type="EMBL" id="CP012672">
    <property type="protein sequence ID" value="AUX33223.1"/>
    <property type="molecule type" value="Genomic_DNA"/>
</dbReference>
<feature type="domain" description="Bacteriophage Mu GpT" evidence="1">
    <location>
        <begin position="15"/>
        <end position="175"/>
    </location>
</feature>
<dbReference type="AlphaFoldDB" id="A0A4P2QUJ6"/>